<sequence length="370" mass="41085">MSFLTHAAVDQLTPSNFEAYVDGVLNNLSHRDAVIAELGISRFERPFFNSNGSDLDRSLVLSMLYDSSNGANPRPIFHPEDFTQIVRQLNGSPGRSQNWPGLRFIDLSYAQGSIGDSLWRTYGGVEGLGISRSQGDAMHTLRPTATHSHEQLSTLNVDILRAAERGALGNNVVAGNYNLVLANASMLQAERPATEEDRVRLIWAQLLLAFRYVSPGGSLVLSIDTRPHDWVVDVITVLTLTFNPNSIKVIPPRNHYTKRSTAYILCRGYGSSGNGGLTNLFISRLGEALRNRNNPRPRISEITDQMIIGMQGHAYTAFMLLKPVWSIQYECVRARLRERLLRNPGSHGHGSDHPLYSSQIVAEFSKSLDE</sequence>
<name>S8EZQ4_FOMSC</name>
<dbReference type="Gene3D" id="3.40.50.150">
    <property type="entry name" value="Vaccinia Virus protein VP39"/>
    <property type="match status" value="1"/>
</dbReference>
<dbReference type="SUPFAM" id="SSF53335">
    <property type="entry name" value="S-adenosyl-L-methionine-dependent methyltransferases"/>
    <property type="match status" value="1"/>
</dbReference>
<dbReference type="STRING" id="743788.S8EZQ4"/>
<evidence type="ECO:0000313" key="1">
    <source>
        <dbReference type="EMBL" id="EPS95105.1"/>
    </source>
</evidence>
<evidence type="ECO:0000313" key="2">
    <source>
        <dbReference type="Proteomes" id="UP000015241"/>
    </source>
</evidence>
<keyword evidence="2" id="KW-1185">Reference proteome</keyword>
<reference evidence="1 2" key="1">
    <citation type="journal article" date="2012" name="Science">
        <title>The Paleozoic origin of enzymatic lignin decomposition reconstructed from 31 fungal genomes.</title>
        <authorList>
            <person name="Floudas D."/>
            <person name="Binder M."/>
            <person name="Riley R."/>
            <person name="Barry K."/>
            <person name="Blanchette R.A."/>
            <person name="Henrissat B."/>
            <person name="Martinez A.T."/>
            <person name="Otillar R."/>
            <person name="Spatafora J.W."/>
            <person name="Yadav J.S."/>
            <person name="Aerts A."/>
            <person name="Benoit I."/>
            <person name="Boyd A."/>
            <person name="Carlson A."/>
            <person name="Copeland A."/>
            <person name="Coutinho P.M."/>
            <person name="de Vries R.P."/>
            <person name="Ferreira P."/>
            <person name="Findley K."/>
            <person name="Foster B."/>
            <person name="Gaskell J."/>
            <person name="Glotzer D."/>
            <person name="Gorecki P."/>
            <person name="Heitman J."/>
            <person name="Hesse C."/>
            <person name="Hori C."/>
            <person name="Igarashi K."/>
            <person name="Jurgens J.A."/>
            <person name="Kallen N."/>
            <person name="Kersten P."/>
            <person name="Kohler A."/>
            <person name="Kuees U."/>
            <person name="Kumar T.K.A."/>
            <person name="Kuo A."/>
            <person name="LaButti K."/>
            <person name="Larrondo L.F."/>
            <person name="Lindquist E."/>
            <person name="Ling A."/>
            <person name="Lombard V."/>
            <person name="Lucas S."/>
            <person name="Lundell T."/>
            <person name="Martin R."/>
            <person name="McLaughlin D.J."/>
            <person name="Morgenstern I."/>
            <person name="Morin E."/>
            <person name="Murat C."/>
            <person name="Nagy L.G."/>
            <person name="Nolan M."/>
            <person name="Ohm R.A."/>
            <person name="Patyshakuliyeva A."/>
            <person name="Rokas A."/>
            <person name="Ruiz-Duenas F.J."/>
            <person name="Sabat G."/>
            <person name="Salamov A."/>
            <person name="Samejima M."/>
            <person name="Schmutz J."/>
            <person name="Slot J.C."/>
            <person name="St John F."/>
            <person name="Stenlid J."/>
            <person name="Sun H."/>
            <person name="Sun S."/>
            <person name="Syed K."/>
            <person name="Tsang A."/>
            <person name="Wiebenga A."/>
            <person name="Young D."/>
            <person name="Pisabarro A."/>
            <person name="Eastwood D.C."/>
            <person name="Martin F."/>
            <person name="Cullen D."/>
            <person name="Grigoriev I.V."/>
            <person name="Hibbett D.S."/>
        </authorList>
    </citation>
    <scope>NUCLEOTIDE SEQUENCE</scope>
    <source>
        <strain evidence="2">FP-58527</strain>
    </source>
</reference>
<protein>
    <submittedName>
        <fullName evidence="1">Uncharacterized protein</fullName>
    </submittedName>
</protein>
<dbReference type="HOGENOM" id="CLU_677991_0_0_1"/>
<dbReference type="EMBL" id="KE504215">
    <property type="protein sequence ID" value="EPS95105.1"/>
    <property type="molecule type" value="Genomic_DNA"/>
</dbReference>
<accession>S8EZQ4</accession>
<dbReference type="AlphaFoldDB" id="S8EZQ4"/>
<dbReference type="OrthoDB" id="417125at2759"/>
<dbReference type="Proteomes" id="UP000015241">
    <property type="component" value="Unassembled WGS sequence"/>
</dbReference>
<gene>
    <name evidence="1" type="ORF">FOMPIDRAFT_1019650</name>
</gene>
<organism evidence="1 2">
    <name type="scientific">Fomitopsis schrenkii</name>
    <name type="common">Brown rot fungus</name>
    <dbReference type="NCBI Taxonomy" id="2126942"/>
    <lineage>
        <taxon>Eukaryota</taxon>
        <taxon>Fungi</taxon>
        <taxon>Dikarya</taxon>
        <taxon>Basidiomycota</taxon>
        <taxon>Agaricomycotina</taxon>
        <taxon>Agaricomycetes</taxon>
        <taxon>Polyporales</taxon>
        <taxon>Fomitopsis</taxon>
    </lineage>
</organism>
<dbReference type="InParanoid" id="S8EZQ4"/>
<proteinExistence type="predicted"/>
<dbReference type="InterPro" id="IPR029063">
    <property type="entry name" value="SAM-dependent_MTases_sf"/>
</dbReference>